<dbReference type="Pfam" id="PF25072">
    <property type="entry name" value="DUF7796"/>
    <property type="match status" value="1"/>
</dbReference>
<comment type="caution">
    <text evidence="2">The sequence shown here is derived from an EMBL/GenBank/DDBJ whole genome shotgun (WGS) entry which is preliminary data.</text>
</comment>
<feature type="non-terminal residue" evidence="2">
    <location>
        <position position="425"/>
    </location>
</feature>
<evidence type="ECO:0000313" key="3">
    <source>
        <dbReference type="EMBL" id="CAL1145172.1"/>
    </source>
</evidence>
<dbReference type="EMBL" id="CAMXCT010001634">
    <property type="protein sequence ID" value="CAI3991797.1"/>
    <property type="molecule type" value="Genomic_DNA"/>
</dbReference>
<dbReference type="Proteomes" id="UP001152797">
    <property type="component" value="Unassembled WGS sequence"/>
</dbReference>
<sequence>VWKKIQSDLAWRKQGQRCVAARGPEHLGRWKCEPWTYHIDANFSSILPRYKDTEGFEGLGQSKVAVCVLGAPRTVMHTYTTIREQVVEALNADAFVYVPFPGFFAPALENEMRELGPVVTAMLVPDVSKTEFEARVVSELKNPDFFRLYGLATGPWRAPLHKQMGHSMWGYHNQHGCRRMLESFEHQRAWQYEWIVFARAEMFWTHKHPPLEALDPRFLHIPKGQDNNFYNHNPLYGINDRHAVVPKRWFKAYFNRYESILDGSAWSYLREIARNQWMINTEQYLLLHLQAHQVPILRFPPISFLSHCMEGPQCMHLYKGTDLGKQRWTTPFKYYTEALEVRRTTVDDTHYLVRLGSGWIWTALWPPQPWIWGNLKKKEQEKPIEKQQPHELLGSDVVCGLSKHGPTSSLSWIFYQRCECHRSAR</sequence>
<dbReference type="OrthoDB" id="2016723at2759"/>
<reference evidence="2" key="1">
    <citation type="submission" date="2022-10" db="EMBL/GenBank/DDBJ databases">
        <authorList>
            <person name="Chen Y."/>
            <person name="Dougan E. K."/>
            <person name="Chan C."/>
            <person name="Rhodes N."/>
            <person name="Thang M."/>
        </authorList>
    </citation>
    <scope>NUCLEOTIDE SEQUENCE</scope>
</reference>
<keyword evidence="5" id="KW-1185">Reference proteome</keyword>
<dbReference type="EMBL" id="CAMXCT030001634">
    <property type="protein sequence ID" value="CAL4779109.1"/>
    <property type="molecule type" value="Genomic_DNA"/>
</dbReference>
<evidence type="ECO:0000259" key="1">
    <source>
        <dbReference type="Pfam" id="PF25072"/>
    </source>
</evidence>
<organism evidence="2">
    <name type="scientific">Cladocopium goreaui</name>
    <dbReference type="NCBI Taxonomy" id="2562237"/>
    <lineage>
        <taxon>Eukaryota</taxon>
        <taxon>Sar</taxon>
        <taxon>Alveolata</taxon>
        <taxon>Dinophyceae</taxon>
        <taxon>Suessiales</taxon>
        <taxon>Symbiodiniaceae</taxon>
        <taxon>Cladocopium</taxon>
    </lineage>
</organism>
<evidence type="ECO:0000313" key="2">
    <source>
        <dbReference type="EMBL" id="CAI3991797.1"/>
    </source>
</evidence>
<evidence type="ECO:0000313" key="4">
    <source>
        <dbReference type="EMBL" id="CAL4779109.1"/>
    </source>
</evidence>
<reference evidence="3" key="2">
    <citation type="submission" date="2024-04" db="EMBL/GenBank/DDBJ databases">
        <authorList>
            <person name="Chen Y."/>
            <person name="Shah S."/>
            <person name="Dougan E. K."/>
            <person name="Thang M."/>
            <person name="Chan C."/>
        </authorList>
    </citation>
    <scope>NUCLEOTIDE SEQUENCE [LARGE SCALE GENOMIC DNA]</scope>
</reference>
<accession>A0A9P1CIM4</accession>
<evidence type="ECO:0000313" key="5">
    <source>
        <dbReference type="Proteomes" id="UP001152797"/>
    </source>
</evidence>
<dbReference type="EMBL" id="CAMXCT020001634">
    <property type="protein sequence ID" value="CAL1145172.1"/>
    <property type="molecule type" value="Genomic_DNA"/>
</dbReference>
<protein>
    <submittedName>
        <fullName evidence="4">Protein xylosyltransferase</fullName>
    </submittedName>
</protein>
<name>A0A9P1CIM4_9DINO</name>
<dbReference type="InterPro" id="IPR056698">
    <property type="entry name" value="DUF7796"/>
</dbReference>
<dbReference type="AlphaFoldDB" id="A0A9P1CIM4"/>
<feature type="domain" description="DUF7796" evidence="1">
    <location>
        <begin position="175"/>
        <end position="242"/>
    </location>
</feature>
<gene>
    <name evidence="2" type="ORF">C1SCF055_LOCUS18671</name>
</gene>
<proteinExistence type="predicted"/>